<dbReference type="AlphaFoldDB" id="A0A7S0N2Y6"/>
<reference evidence="1" key="1">
    <citation type="submission" date="2021-01" db="EMBL/GenBank/DDBJ databases">
        <authorList>
            <person name="Corre E."/>
            <person name="Pelletier E."/>
            <person name="Niang G."/>
            <person name="Scheremetjew M."/>
            <person name="Finn R."/>
            <person name="Kale V."/>
            <person name="Holt S."/>
            <person name="Cochrane G."/>
            <person name="Meng A."/>
            <person name="Brown T."/>
            <person name="Cohen L."/>
        </authorList>
    </citation>
    <scope>NUCLEOTIDE SEQUENCE</scope>
    <source>
        <strain evidence="1">CCAP979/52</strain>
    </source>
</reference>
<gene>
    <name evidence="1" type="ORF">CCUR1050_LOCUS30854</name>
</gene>
<evidence type="ECO:0000313" key="1">
    <source>
        <dbReference type="EMBL" id="CAD8658628.1"/>
    </source>
</evidence>
<accession>A0A7S0N2Y6</accession>
<sequence>MSTRGATQKKPSLNQWSGIWGGTKNCPMAIADLVLLHNKAAEGLAKHDRVGYGIYLGIADTKALFLKFCKAFERRTRSMVPTYRVVPSGDGEGSTSVSITGFYVDAKKGLGDRDCKYRQCCECR</sequence>
<dbReference type="EMBL" id="HBEZ01056173">
    <property type="protein sequence ID" value="CAD8658628.1"/>
    <property type="molecule type" value="Transcribed_RNA"/>
</dbReference>
<protein>
    <submittedName>
        <fullName evidence="1">Uncharacterized protein</fullName>
    </submittedName>
</protein>
<name>A0A7S0N2Y6_9CRYP</name>
<proteinExistence type="predicted"/>
<organism evidence="1">
    <name type="scientific">Cryptomonas curvata</name>
    <dbReference type="NCBI Taxonomy" id="233186"/>
    <lineage>
        <taxon>Eukaryota</taxon>
        <taxon>Cryptophyceae</taxon>
        <taxon>Cryptomonadales</taxon>
        <taxon>Cryptomonadaceae</taxon>
        <taxon>Cryptomonas</taxon>
    </lineage>
</organism>